<name>A0A8J2XMY0_9GAMM</name>
<feature type="domain" description="HAMP" evidence="3">
    <location>
        <begin position="173"/>
        <end position="225"/>
    </location>
</feature>
<comment type="caution">
    <text evidence="5">The sequence shown here is derived from an EMBL/GenBank/DDBJ whole genome shotgun (WGS) entry which is preliminary data.</text>
</comment>
<dbReference type="InterPro" id="IPR035919">
    <property type="entry name" value="EAL_sf"/>
</dbReference>
<dbReference type="SUPFAM" id="SSF55073">
    <property type="entry name" value="Nucleotide cyclase"/>
    <property type="match status" value="1"/>
</dbReference>
<dbReference type="PROSITE" id="PS50885">
    <property type="entry name" value="HAMP"/>
    <property type="match status" value="1"/>
</dbReference>
<dbReference type="InterPro" id="IPR029787">
    <property type="entry name" value="Nucleotide_cyclase"/>
</dbReference>
<proteinExistence type="predicted"/>
<dbReference type="AlphaFoldDB" id="A0A8J2XMY0"/>
<dbReference type="GO" id="GO:0007165">
    <property type="term" value="P:signal transduction"/>
    <property type="evidence" value="ECO:0007669"/>
    <property type="project" value="InterPro"/>
</dbReference>
<accession>A0A8J2XMY0</accession>
<dbReference type="PANTHER" id="PTHR33121:SF79">
    <property type="entry name" value="CYCLIC DI-GMP PHOSPHODIESTERASE PDED-RELATED"/>
    <property type="match status" value="1"/>
</dbReference>
<protein>
    <submittedName>
        <fullName evidence="5">Diguanylate phosphodiesterase</fullName>
    </submittedName>
</protein>
<dbReference type="EMBL" id="BMDX01000002">
    <property type="protein sequence ID" value="GGA67667.1"/>
    <property type="molecule type" value="Genomic_DNA"/>
</dbReference>
<dbReference type="PANTHER" id="PTHR33121">
    <property type="entry name" value="CYCLIC DI-GMP PHOSPHODIESTERASE PDEF"/>
    <property type="match status" value="1"/>
</dbReference>
<organism evidence="5 6">
    <name type="scientific">Neiella marina</name>
    <dbReference type="NCBI Taxonomy" id="508461"/>
    <lineage>
        <taxon>Bacteria</taxon>
        <taxon>Pseudomonadati</taxon>
        <taxon>Pseudomonadota</taxon>
        <taxon>Gammaproteobacteria</taxon>
        <taxon>Alteromonadales</taxon>
        <taxon>Echinimonadaceae</taxon>
        <taxon>Neiella</taxon>
    </lineage>
</organism>
<dbReference type="OrthoDB" id="5894408at2"/>
<keyword evidence="1" id="KW-0812">Transmembrane</keyword>
<dbReference type="Gene3D" id="6.20.270.20">
    <property type="entry name" value="LapD/MoxY periplasmic domain"/>
    <property type="match status" value="1"/>
</dbReference>
<dbReference type="PROSITE" id="PS50887">
    <property type="entry name" value="GGDEF"/>
    <property type="match status" value="1"/>
</dbReference>
<keyword evidence="1" id="KW-1133">Transmembrane helix</keyword>
<dbReference type="Proteomes" id="UP000619743">
    <property type="component" value="Unassembled WGS sequence"/>
</dbReference>
<dbReference type="Pfam" id="PF00563">
    <property type="entry name" value="EAL"/>
    <property type="match status" value="1"/>
</dbReference>
<dbReference type="SMART" id="SM00267">
    <property type="entry name" value="GGDEF"/>
    <property type="match status" value="1"/>
</dbReference>
<dbReference type="SUPFAM" id="SSF141868">
    <property type="entry name" value="EAL domain-like"/>
    <property type="match status" value="1"/>
</dbReference>
<dbReference type="InterPro" id="IPR001633">
    <property type="entry name" value="EAL_dom"/>
</dbReference>
<evidence type="ECO:0000259" key="2">
    <source>
        <dbReference type="PROSITE" id="PS50883"/>
    </source>
</evidence>
<dbReference type="GO" id="GO:0016020">
    <property type="term" value="C:membrane"/>
    <property type="evidence" value="ECO:0007669"/>
    <property type="project" value="InterPro"/>
</dbReference>
<dbReference type="PROSITE" id="PS50883">
    <property type="entry name" value="EAL"/>
    <property type="match status" value="1"/>
</dbReference>
<dbReference type="InterPro" id="IPR043128">
    <property type="entry name" value="Rev_trsase/Diguanyl_cyclase"/>
</dbReference>
<dbReference type="InterPro" id="IPR042461">
    <property type="entry name" value="LapD_MoxY_peri_C"/>
</dbReference>
<keyword evidence="6" id="KW-1185">Reference proteome</keyword>
<dbReference type="CDD" id="cd06225">
    <property type="entry name" value="HAMP"/>
    <property type="match status" value="1"/>
</dbReference>
<dbReference type="Pfam" id="PF00990">
    <property type="entry name" value="GGDEF"/>
    <property type="match status" value="1"/>
</dbReference>
<sequence>MTLYRQVLLLLLLLTVVSLSAVLMLNIKNSSESLRLQQQVSTESALTSLGMRLAPVLQPYDRAFAESTILAAFDGSFFRSIEVTVFANDEIIRKDNQAQPAGVPAWFTNLFEIEPVVAEAPITNGWTEVALVRVEGHPGFVQAQLWRLSTDLLTFYGSLFAFFSLLMMLALRIVVKRPLEQIENQVNAIEQREFGYRIPLPRTRELRQVVKALNHLTGILSEQFKANASQLLTMKTRLQQDPETQVANRRHLINELQSRMSDQQPQAVVMLSLHDRDKIRKHYGYKQWLDLMQQSVESLRQVFSDQQVMIGRLSETDFAVLIPVLPEQDLSEPLAKVAEHMDQLHQQGIAPLPSSCALAGVPIASDDSVTDVFTRLDQALRDAEQQGQNPWLWRSNTEEQPLRSGQEWVNLLRQRIARQELQIRTQPLVAELGGQPVHQEIYAGIKDENGTPLNAAIFVPVLEQFDLGCDLDRAVLAMLQQQAPFETPQVVNVSLSSIRDTQFLQALAEVPAAERSNLVIELAEVYLSRDYSAVQSFVAVLRSLGYHFGVDNLGVGTGFDATDLKYLKEIRPDYLKLAAALCRQVDEQNLTLVAGVVNTARNLDIPVYATAVEQQEQLKALQECGIQGFQGYINNSQQGG</sequence>
<evidence type="ECO:0000313" key="6">
    <source>
        <dbReference type="Proteomes" id="UP000619743"/>
    </source>
</evidence>
<dbReference type="CDD" id="cd01948">
    <property type="entry name" value="EAL"/>
    <property type="match status" value="1"/>
</dbReference>
<dbReference type="Pfam" id="PF00672">
    <property type="entry name" value="HAMP"/>
    <property type="match status" value="1"/>
</dbReference>
<dbReference type="Pfam" id="PF16448">
    <property type="entry name" value="LapD_MoxY_N"/>
    <property type="match status" value="1"/>
</dbReference>
<reference evidence="6" key="1">
    <citation type="journal article" date="2019" name="Int. J. Syst. Evol. Microbiol.">
        <title>The Global Catalogue of Microorganisms (GCM) 10K type strain sequencing project: providing services to taxonomists for standard genome sequencing and annotation.</title>
        <authorList>
            <consortium name="The Broad Institute Genomics Platform"/>
            <consortium name="The Broad Institute Genome Sequencing Center for Infectious Disease"/>
            <person name="Wu L."/>
            <person name="Ma J."/>
        </authorList>
    </citation>
    <scope>NUCLEOTIDE SEQUENCE [LARGE SCALE GENOMIC DNA]</scope>
    <source>
        <strain evidence="6">CGMCC 1.10130</strain>
    </source>
</reference>
<dbReference type="RefSeq" id="WP_087504392.1">
    <property type="nucleotide sequence ID" value="NZ_BMDX01000002.1"/>
</dbReference>
<dbReference type="InterPro" id="IPR032244">
    <property type="entry name" value="LapD_MoxY_N"/>
</dbReference>
<dbReference type="Gene3D" id="3.20.20.450">
    <property type="entry name" value="EAL domain"/>
    <property type="match status" value="1"/>
</dbReference>
<feature type="transmembrane region" description="Helical" evidence="1">
    <location>
        <begin position="153"/>
        <end position="175"/>
    </location>
</feature>
<dbReference type="Gene3D" id="3.30.110.200">
    <property type="match status" value="1"/>
</dbReference>
<gene>
    <name evidence="5" type="ORF">GCM10011369_06640</name>
</gene>
<dbReference type="SMART" id="SM00052">
    <property type="entry name" value="EAL"/>
    <property type="match status" value="1"/>
</dbReference>
<dbReference type="Gene3D" id="3.30.70.270">
    <property type="match status" value="1"/>
</dbReference>
<dbReference type="InterPro" id="IPR000160">
    <property type="entry name" value="GGDEF_dom"/>
</dbReference>
<feature type="domain" description="GGDEF" evidence="4">
    <location>
        <begin position="264"/>
        <end position="396"/>
    </location>
</feature>
<dbReference type="InterPro" id="IPR003660">
    <property type="entry name" value="HAMP_dom"/>
</dbReference>
<keyword evidence="1" id="KW-0472">Membrane</keyword>
<feature type="domain" description="EAL" evidence="2">
    <location>
        <begin position="405"/>
        <end position="640"/>
    </location>
</feature>
<evidence type="ECO:0000259" key="3">
    <source>
        <dbReference type="PROSITE" id="PS50885"/>
    </source>
</evidence>
<evidence type="ECO:0000313" key="5">
    <source>
        <dbReference type="EMBL" id="GGA67667.1"/>
    </source>
</evidence>
<evidence type="ECO:0000259" key="4">
    <source>
        <dbReference type="PROSITE" id="PS50887"/>
    </source>
</evidence>
<evidence type="ECO:0000256" key="1">
    <source>
        <dbReference type="SAM" id="Phobius"/>
    </source>
</evidence>
<dbReference type="InterPro" id="IPR050706">
    <property type="entry name" value="Cyclic-di-GMP_PDE-like"/>
</dbReference>
<dbReference type="Gene3D" id="6.10.340.10">
    <property type="match status" value="1"/>
</dbReference>
<dbReference type="GO" id="GO:0071111">
    <property type="term" value="F:cyclic-guanylate-specific phosphodiesterase activity"/>
    <property type="evidence" value="ECO:0007669"/>
    <property type="project" value="InterPro"/>
</dbReference>